<organism evidence="2 3">
    <name type="scientific">Lithospermum erythrorhizon</name>
    <name type="common">Purple gromwell</name>
    <name type="synonym">Lithospermum officinale var. erythrorhizon</name>
    <dbReference type="NCBI Taxonomy" id="34254"/>
    <lineage>
        <taxon>Eukaryota</taxon>
        <taxon>Viridiplantae</taxon>
        <taxon>Streptophyta</taxon>
        <taxon>Embryophyta</taxon>
        <taxon>Tracheophyta</taxon>
        <taxon>Spermatophyta</taxon>
        <taxon>Magnoliopsida</taxon>
        <taxon>eudicotyledons</taxon>
        <taxon>Gunneridae</taxon>
        <taxon>Pentapetalae</taxon>
        <taxon>asterids</taxon>
        <taxon>lamiids</taxon>
        <taxon>Boraginales</taxon>
        <taxon>Boraginaceae</taxon>
        <taxon>Boraginoideae</taxon>
        <taxon>Lithospermeae</taxon>
        <taxon>Lithospermum</taxon>
    </lineage>
</organism>
<gene>
    <name evidence="2" type="ORF">LIER_21436</name>
</gene>
<keyword evidence="1" id="KW-0812">Transmembrane</keyword>
<comment type="caution">
    <text evidence="2">The sequence shown here is derived from an EMBL/GenBank/DDBJ whole genome shotgun (WGS) entry which is preliminary data.</text>
</comment>
<evidence type="ECO:0000313" key="2">
    <source>
        <dbReference type="EMBL" id="GAA0166234.1"/>
    </source>
</evidence>
<dbReference type="Proteomes" id="UP001454036">
    <property type="component" value="Unassembled WGS sequence"/>
</dbReference>
<dbReference type="EMBL" id="BAABME010005655">
    <property type="protein sequence ID" value="GAA0166234.1"/>
    <property type="molecule type" value="Genomic_DNA"/>
</dbReference>
<dbReference type="AlphaFoldDB" id="A0AAV3QQ75"/>
<evidence type="ECO:0008006" key="4">
    <source>
        <dbReference type="Google" id="ProtNLM"/>
    </source>
</evidence>
<feature type="transmembrane region" description="Helical" evidence="1">
    <location>
        <begin position="20"/>
        <end position="40"/>
    </location>
</feature>
<name>A0AAV3QQ75_LITER</name>
<evidence type="ECO:0000256" key="1">
    <source>
        <dbReference type="SAM" id="Phobius"/>
    </source>
</evidence>
<keyword evidence="1" id="KW-1133">Transmembrane helix</keyword>
<reference evidence="2 3" key="1">
    <citation type="submission" date="2024-01" db="EMBL/GenBank/DDBJ databases">
        <title>The complete chloroplast genome sequence of Lithospermum erythrorhizon: insights into the phylogenetic relationship among Boraginaceae species and the maternal lineages of purple gromwells.</title>
        <authorList>
            <person name="Okada T."/>
            <person name="Watanabe K."/>
        </authorList>
    </citation>
    <scope>NUCLEOTIDE SEQUENCE [LARGE SCALE GENOMIC DNA]</scope>
</reference>
<evidence type="ECO:0000313" key="3">
    <source>
        <dbReference type="Proteomes" id="UP001454036"/>
    </source>
</evidence>
<accession>A0AAV3QQ75</accession>
<keyword evidence="1" id="KW-0472">Membrane</keyword>
<proteinExistence type="predicted"/>
<sequence length="133" mass="15484">MLPHNDEFVGNGFEPVTLGVLRGCLCMVLWFDYSIVIWMMKDYDVHESWSKVASYSGEQRLSWNHLIWSSAGHEDDDYNNIMLSSSERLGLFRAKDGMMEEHHSLKHCSCFDEDEDFTFQVTHHVESLVSPTY</sequence>
<keyword evidence="3" id="KW-1185">Reference proteome</keyword>
<protein>
    <recommendedName>
        <fullName evidence="4">F-box protein</fullName>
    </recommendedName>
</protein>